<keyword evidence="7 13" id="KW-0106">Calcium</keyword>
<evidence type="ECO:0000256" key="1">
    <source>
        <dbReference type="ARBA" id="ARBA00004251"/>
    </source>
</evidence>
<dbReference type="GO" id="GO:0005509">
    <property type="term" value="F:calcium ion binding"/>
    <property type="evidence" value="ECO:0007669"/>
    <property type="project" value="UniProtKB-UniRule"/>
</dbReference>
<accession>A0A6V7HCN0</accession>
<keyword evidence="9" id="KW-1133">Transmembrane helix</keyword>
<dbReference type="PRINTS" id="PR00205">
    <property type="entry name" value="CADHERIN"/>
</dbReference>
<keyword evidence="11" id="KW-0325">Glycoprotein</keyword>
<reference evidence="17" key="1">
    <citation type="submission" date="2020-07" db="EMBL/GenBank/DDBJ databases">
        <authorList>
            <person name="Nazaruddin N."/>
        </authorList>
    </citation>
    <scope>NUCLEOTIDE SEQUENCE</scope>
</reference>
<keyword evidence="18" id="KW-1185">Reference proteome</keyword>
<dbReference type="SMART" id="SM00112">
    <property type="entry name" value="CA"/>
    <property type="match status" value="4"/>
</dbReference>
<feature type="region of interest" description="Disordered" evidence="14">
    <location>
        <begin position="657"/>
        <end position="676"/>
    </location>
</feature>
<evidence type="ECO:0000256" key="12">
    <source>
        <dbReference type="ARBA" id="ARBA00059331"/>
    </source>
</evidence>
<proteinExistence type="predicted"/>
<keyword evidence="4" id="KW-0479">Metal-binding</keyword>
<feature type="domain" description="Cadherin" evidence="16">
    <location>
        <begin position="589"/>
        <end position="708"/>
    </location>
</feature>
<dbReference type="Pfam" id="PF00028">
    <property type="entry name" value="Cadherin"/>
    <property type="match status" value="2"/>
</dbReference>
<evidence type="ECO:0000256" key="9">
    <source>
        <dbReference type="ARBA" id="ARBA00022989"/>
    </source>
</evidence>
<dbReference type="InterPro" id="IPR020894">
    <property type="entry name" value="Cadherin_CS"/>
</dbReference>
<dbReference type="GO" id="GO:0007156">
    <property type="term" value="P:homophilic cell adhesion via plasma membrane adhesion molecules"/>
    <property type="evidence" value="ECO:0007669"/>
    <property type="project" value="InterPro"/>
</dbReference>
<dbReference type="FunFam" id="2.60.40.60:FF:000289">
    <property type="entry name" value="cadherin-86C isoform X2"/>
    <property type="match status" value="1"/>
</dbReference>
<comment type="function">
    <text evidence="12">Cadherins are calcium-dependent cell adhesion proteins. They preferentially interact with themselves in a homophilic manner in connecting cells.</text>
</comment>
<evidence type="ECO:0000256" key="10">
    <source>
        <dbReference type="ARBA" id="ARBA00023136"/>
    </source>
</evidence>
<feature type="domain" description="Cadherin" evidence="16">
    <location>
        <begin position="365"/>
        <end position="481"/>
    </location>
</feature>
<evidence type="ECO:0000256" key="11">
    <source>
        <dbReference type="ARBA" id="ARBA00023180"/>
    </source>
</evidence>
<dbReference type="InterPro" id="IPR002126">
    <property type="entry name" value="Cadherin-like_dom"/>
</dbReference>
<feature type="domain" description="Cadherin" evidence="16">
    <location>
        <begin position="109"/>
        <end position="223"/>
    </location>
</feature>
<evidence type="ECO:0000256" key="14">
    <source>
        <dbReference type="SAM" id="MobiDB-lite"/>
    </source>
</evidence>
<dbReference type="InterPro" id="IPR015919">
    <property type="entry name" value="Cadherin-like_sf"/>
</dbReference>
<evidence type="ECO:0000256" key="2">
    <source>
        <dbReference type="ARBA" id="ARBA00022475"/>
    </source>
</evidence>
<keyword evidence="8" id="KW-0130">Cell adhesion</keyword>
<feature type="signal peptide" evidence="15">
    <location>
        <begin position="1"/>
        <end position="23"/>
    </location>
</feature>
<dbReference type="Proteomes" id="UP000752696">
    <property type="component" value="Unassembled WGS sequence"/>
</dbReference>
<protein>
    <recommendedName>
        <fullName evidence="16">Cadherin domain-containing protein</fullName>
    </recommendedName>
</protein>
<evidence type="ECO:0000313" key="18">
    <source>
        <dbReference type="Proteomes" id="UP000752696"/>
    </source>
</evidence>
<organism evidence="17 18">
    <name type="scientific">Heterotrigona itama</name>
    <dbReference type="NCBI Taxonomy" id="395501"/>
    <lineage>
        <taxon>Eukaryota</taxon>
        <taxon>Metazoa</taxon>
        <taxon>Ecdysozoa</taxon>
        <taxon>Arthropoda</taxon>
        <taxon>Hexapoda</taxon>
        <taxon>Insecta</taxon>
        <taxon>Pterygota</taxon>
        <taxon>Neoptera</taxon>
        <taxon>Endopterygota</taxon>
        <taxon>Hymenoptera</taxon>
        <taxon>Apocrita</taxon>
        <taxon>Aculeata</taxon>
        <taxon>Apoidea</taxon>
        <taxon>Anthophila</taxon>
        <taxon>Apidae</taxon>
        <taxon>Heterotrigona</taxon>
    </lineage>
</organism>
<dbReference type="EMBL" id="CAJDYZ010009741">
    <property type="protein sequence ID" value="CAD1476989.1"/>
    <property type="molecule type" value="Genomic_DNA"/>
</dbReference>
<dbReference type="CDD" id="cd11304">
    <property type="entry name" value="Cadherin_repeat"/>
    <property type="match status" value="5"/>
</dbReference>
<evidence type="ECO:0000256" key="13">
    <source>
        <dbReference type="PROSITE-ProRule" id="PRU00043"/>
    </source>
</evidence>
<evidence type="ECO:0000256" key="6">
    <source>
        <dbReference type="ARBA" id="ARBA00022737"/>
    </source>
</evidence>
<name>A0A6V7HCN0_9HYME</name>
<keyword evidence="2" id="KW-1003">Cell membrane</keyword>
<feature type="domain" description="Cadherin" evidence="16">
    <location>
        <begin position="224"/>
        <end position="364"/>
    </location>
</feature>
<sequence>MPFAGGWCKVWIYFGFVFAWAKGARPRFDTSADMGLVLVPADAEVDSVIFRLRATDQDADFPLVFEITATITPVVRIDNLPCTLYNKVCQANVILTKRLVAGRLHDFAVRVRDTKGDSNSMQATISVTNATTPRDKIFPHIPSLIMVPEQPKELFTIRQRQTPTQTRGIIVLTGELDFETQSMYTLTMYATDPYSEQGKDTRNIAGLSVIVIVRDVQDVPPIFTLAPPLTKINNSVQPGDIILRVHAEDGDKGVPREIVYGLVSEGNPFTPFFNISETNGEKTDLQLVRRLGKSKFQMSIWSLGEISLARPLEELTQITHVGAPVVLTVVAEEIRRSREEPPAQATVVDVGFLLGEPGNSPPYFESDNYVATIDENPEPGTVINFGEQYSTRVKDEDIGKAGVFALKLEGNNNTFEISPTVAERAADFIVSVRDNAFIDYERHKVLSFKIVAQEVGPATNLSASVPATVFIRDVNDNPPIFDEESYEVTLSENVTAGSRVIQVHATDKDTGVYGSIRYTGIIGEGSEAFTMDPHTGFITVSMGSSLDREVAATLVLTVEARDENGNGNSGVVPFIVNLIDVNDNAPMFEKDVYEFMLNSDLTNFTSPALVKAIDNDAEPPNNVVRYELIHGNYENKFYLNETSGELTLLSPVTKIRRKKQSSSNAGNSTKEMTKRWRRADDSDALYTLTARAYDLGVPHLSSVARIRILSGAAMEARIMMFVVPGEQPDSTKTAETLAAITGGRVTVLETRPYVQQNHTGSTGILPAGVKKLVI</sequence>
<dbReference type="Gene3D" id="2.60.40.60">
    <property type="entry name" value="Cadherins"/>
    <property type="match status" value="5"/>
</dbReference>
<dbReference type="AlphaFoldDB" id="A0A6V7HCN0"/>
<dbReference type="GO" id="GO:0005886">
    <property type="term" value="C:plasma membrane"/>
    <property type="evidence" value="ECO:0007669"/>
    <property type="project" value="UniProtKB-SubCell"/>
</dbReference>
<dbReference type="PROSITE" id="PS00232">
    <property type="entry name" value="CADHERIN_1"/>
    <property type="match status" value="2"/>
</dbReference>
<keyword evidence="5 15" id="KW-0732">Signal</keyword>
<dbReference type="OrthoDB" id="8188793at2759"/>
<evidence type="ECO:0000256" key="5">
    <source>
        <dbReference type="ARBA" id="ARBA00022729"/>
    </source>
</evidence>
<feature type="non-terminal residue" evidence="17">
    <location>
        <position position="774"/>
    </location>
</feature>
<comment type="caution">
    <text evidence="17">The sequence shown here is derived from an EMBL/GenBank/DDBJ whole genome shotgun (WGS) entry which is preliminary data.</text>
</comment>
<keyword evidence="10" id="KW-0472">Membrane</keyword>
<dbReference type="FunFam" id="2.60.40.60:FF:000118">
    <property type="entry name" value="protocadherin Fat 4"/>
    <property type="match status" value="1"/>
</dbReference>
<evidence type="ECO:0000256" key="4">
    <source>
        <dbReference type="ARBA" id="ARBA00022723"/>
    </source>
</evidence>
<evidence type="ECO:0000256" key="8">
    <source>
        <dbReference type="ARBA" id="ARBA00022889"/>
    </source>
</evidence>
<dbReference type="SUPFAM" id="SSF49313">
    <property type="entry name" value="Cadherin-like"/>
    <property type="match status" value="5"/>
</dbReference>
<evidence type="ECO:0000256" key="3">
    <source>
        <dbReference type="ARBA" id="ARBA00022692"/>
    </source>
</evidence>
<comment type="subcellular location">
    <subcellularLocation>
        <location evidence="1">Cell membrane</location>
        <topology evidence="1">Single-pass type I membrane protein</topology>
    </subcellularLocation>
</comment>
<dbReference type="PANTHER" id="PTHR24026:SF96">
    <property type="entry name" value="CADHERIN-86C"/>
    <property type="match status" value="1"/>
</dbReference>
<feature type="compositionally biased region" description="Polar residues" evidence="14">
    <location>
        <begin position="661"/>
        <end position="670"/>
    </location>
</feature>
<dbReference type="PROSITE" id="PS50268">
    <property type="entry name" value="CADHERIN_2"/>
    <property type="match status" value="5"/>
</dbReference>
<keyword evidence="6" id="KW-0677">Repeat</keyword>
<evidence type="ECO:0000256" key="7">
    <source>
        <dbReference type="ARBA" id="ARBA00022837"/>
    </source>
</evidence>
<evidence type="ECO:0000256" key="15">
    <source>
        <dbReference type="SAM" id="SignalP"/>
    </source>
</evidence>
<evidence type="ECO:0000313" key="17">
    <source>
        <dbReference type="EMBL" id="CAD1476989.1"/>
    </source>
</evidence>
<evidence type="ECO:0000259" key="16">
    <source>
        <dbReference type="PROSITE" id="PS50268"/>
    </source>
</evidence>
<dbReference type="FunFam" id="2.60.40.60:FF:000098">
    <property type="entry name" value="cadherin-23 isoform X1"/>
    <property type="match status" value="1"/>
</dbReference>
<dbReference type="PANTHER" id="PTHR24026">
    <property type="entry name" value="FAT ATYPICAL CADHERIN-RELATED"/>
    <property type="match status" value="1"/>
</dbReference>
<feature type="domain" description="Cadherin" evidence="16">
    <location>
        <begin position="482"/>
        <end position="588"/>
    </location>
</feature>
<gene>
    <name evidence="17" type="ORF">MHI_LOCUS699821</name>
</gene>
<feature type="chain" id="PRO_5027542396" description="Cadherin domain-containing protein" evidence="15">
    <location>
        <begin position="24"/>
        <end position="774"/>
    </location>
</feature>
<keyword evidence="3" id="KW-0812">Transmembrane</keyword>